<keyword evidence="4" id="KW-1185">Reference proteome</keyword>
<dbReference type="PROSITE" id="PS00061">
    <property type="entry name" value="ADH_SHORT"/>
    <property type="match status" value="1"/>
</dbReference>
<comment type="similarity">
    <text evidence="1">Belongs to the short-chain dehydrogenases/reductases (SDR) family.</text>
</comment>
<dbReference type="PANTHER" id="PTHR43639">
    <property type="entry name" value="OXIDOREDUCTASE, SHORT-CHAIN DEHYDROGENASE/REDUCTASE FAMILY (AFU_ORTHOLOGUE AFUA_5G02870)"/>
    <property type="match status" value="1"/>
</dbReference>
<dbReference type="Gene3D" id="3.40.50.720">
    <property type="entry name" value="NAD(P)-binding Rossmann-like Domain"/>
    <property type="match status" value="1"/>
</dbReference>
<organism evidence="3 4">
    <name type="scientific">Saccharophagus degradans (strain 2-40 / ATCC 43961 / DSM 17024)</name>
    <dbReference type="NCBI Taxonomy" id="203122"/>
    <lineage>
        <taxon>Bacteria</taxon>
        <taxon>Pseudomonadati</taxon>
        <taxon>Pseudomonadota</taxon>
        <taxon>Gammaproteobacteria</taxon>
        <taxon>Cellvibrionales</taxon>
        <taxon>Cellvibrionaceae</taxon>
        <taxon>Saccharophagus</taxon>
    </lineage>
</organism>
<dbReference type="EMBL" id="CP000282">
    <property type="protein sequence ID" value="ABD82776.1"/>
    <property type="molecule type" value="Genomic_DNA"/>
</dbReference>
<dbReference type="Proteomes" id="UP000001947">
    <property type="component" value="Chromosome"/>
</dbReference>
<reference evidence="3 4" key="1">
    <citation type="journal article" date="2008" name="PLoS Genet.">
        <title>Complete genome sequence of the complex carbohydrate-degrading marine bacterium, Saccharophagus degradans strain 2-40 T.</title>
        <authorList>
            <person name="Weiner R.M."/>
            <person name="Taylor L.E.II."/>
            <person name="Henrissat B."/>
            <person name="Hauser L."/>
            <person name="Land M."/>
            <person name="Coutinho P.M."/>
            <person name="Rancurel C."/>
            <person name="Saunders E.H."/>
            <person name="Longmire A.G."/>
            <person name="Zhang H."/>
            <person name="Bayer E.A."/>
            <person name="Gilbert H.J."/>
            <person name="Larimer F."/>
            <person name="Zhulin I.B."/>
            <person name="Ekborg N.A."/>
            <person name="Lamed R."/>
            <person name="Richardson P.M."/>
            <person name="Borovok I."/>
            <person name="Hutcheson S."/>
        </authorList>
    </citation>
    <scope>NUCLEOTIDE SEQUENCE [LARGE SCALE GENOMIC DNA]</scope>
    <source>
        <strain evidence="4">2-40 / ATCC 43961 / DSM 17024</strain>
    </source>
</reference>
<accession>Q21EV3</accession>
<dbReference type="PRINTS" id="PR00080">
    <property type="entry name" value="SDRFAMILY"/>
</dbReference>
<protein>
    <submittedName>
        <fullName evidence="3">Short-chain dehydrogenase/reductase SDR</fullName>
    </submittedName>
</protein>
<dbReference type="InterPro" id="IPR002347">
    <property type="entry name" value="SDR_fam"/>
</dbReference>
<dbReference type="eggNOG" id="COG1028">
    <property type="taxonomic scope" value="Bacteria"/>
</dbReference>
<dbReference type="CDD" id="cd05233">
    <property type="entry name" value="SDR_c"/>
    <property type="match status" value="1"/>
</dbReference>
<keyword evidence="2" id="KW-0560">Oxidoreductase</keyword>
<evidence type="ECO:0000313" key="4">
    <source>
        <dbReference type="Proteomes" id="UP000001947"/>
    </source>
</evidence>
<dbReference type="GO" id="GO:0016491">
    <property type="term" value="F:oxidoreductase activity"/>
    <property type="evidence" value="ECO:0007669"/>
    <property type="project" value="UniProtKB-KW"/>
</dbReference>
<evidence type="ECO:0000313" key="3">
    <source>
        <dbReference type="EMBL" id="ABD82776.1"/>
    </source>
</evidence>
<gene>
    <name evidence="3" type="ordered locus">Sde_3521</name>
</gene>
<dbReference type="OrthoDB" id="20590at2"/>
<dbReference type="Pfam" id="PF13561">
    <property type="entry name" value="adh_short_C2"/>
    <property type="match status" value="1"/>
</dbReference>
<dbReference type="RefSeq" id="WP_011469991.1">
    <property type="nucleotide sequence ID" value="NC_007912.1"/>
</dbReference>
<dbReference type="FunFam" id="3.40.50.720:FF:000084">
    <property type="entry name" value="Short-chain dehydrogenase reductase"/>
    <property type="match status" value="1"/>
</dbReference>
<evidence type="ECO:0000256" key="1">
    <source>
        <dbReference type="ARBA" id="ARBA00006484"/>
    </source>
</evidence>
<dbReference type="InterPro" id="IPR020904">
    <property type="entry name" value="Sc_DH/Rdtase_CS"/>
</dbReference>
<dbReference type="InterPro" id="IPR036291">
    <property type="entry name" value="NAD(P)-bd_dom_sf"/>
</dbReference>
<name>Q21EV3_SACD2</name>
<dbReference type="HOGENOM" id="CLU_010194_1_3_6"/>
<proteinExistence type="inferred from homology"/>
<dbReference type="GeneID" id="98615135"/>
<dbReference type="PRINTS" id="PR00081">
    <property type="entry name" value="GDHRDH"/>
</dbReference>
<dbReference type="KEGG" id="sde:Sde_3521"/>
<dbReference type="SUPFAM" id="SSF51735">
    <property type="entry name" value="NAD(P)-binding Rossmann-fold domains"/>
    <property type="match status" value="1"/>
</dbReference>
<sequence length="253" mass="26517">MADTKSNKAVLITGGSRGIGRAIAIHAAKASYDIIFSYRTNLDAATSLYDELHALGAKAHGVQADVSTEAGVIRLFQFADEATGRIDSLVNNAGNVAPSSRVDSFSAARVNDLLALNVLGPILCCREAVKRMSTLYGGRGGNIVNISSIAASLGSPGEYVDYAATKAAIDTLTKGLAKEVANEGIRVNAVRPGIIDTDLHANSGDRKRPFKLQSLIPMQKVGTVDDIAQAVLWLLSDEASYITGSLLDVSGGR</sequence>
<dbReference type="AlphaFoldDB" id="Q21EV3"/>
<dbReference type="STRING" id="203122.Sde_3521"/>
<dbReference type="PANTHER" id="PTHR43639:SF1">
    <property type="entry name" value="SHORT-CHAIN DEHYDROGENASE_REDUCTASE FAMILY PROTEIN"/>
    <property type="match status" value="1"/>
</dbReference>
<evidence type="ECO:0000256" key="2">
    <source>
        <dbReference type="ARBA" id="ARBA00023002"/>
    </source>
</evidence>